<dbReference type="AlphaFoldDB" id="A0A125W4K6"/>
<dbReference type="InterPro" id="IPR035628">
    <property type="entry name" value="TcpC_C"/>
</dbReference>
<evidence type="ECO:0000313" key="2">
    <source>
        <dbReference type="Proteomes" id="UP000004846"/>
    </source>
</evidence>
<protein>
    <recommendedName>
        <fullName evidence="3">Conjugal transfer protein</fullName>
    </recommendedName>
</protein>
<name>A0A125W4K6_ENTFL</name>
<dbReference type="InterPro" id="IPR024735">
    <property type="entry name" value="TcpC"/>
</dbReference>
<dbReference type="Gene3D" id="3.10.450.540">
    <property type="match status" value="2"/>
</dbReference>
<comment type="caution">
    <text evidence="1">The sequence shown here is derived from an EMBL/GenBank/DDBJ whole genome shotgun (WGS) entry which is preliminary data.</text>
</comment>
<organism evidence="1 2">
    <name type="scientific">Enterococcus faecalis TX4248</name>
    <dbReference type="NCBI Taxonomy" id="749495"/>
    <lineage>
        <taxon>Bacteria</taxon>
        <taxon>Bacillati</taxon>
        <taxon>Bacillota</taxon>
        <taxon>Bacilli</taxon>
        <taxon>Lactobacillales</taxon>
        <taxon>Enterococcaceae</taxon>
        <taxon>Enterococcus</taxon>
    </lineage>
</organism>
<dbReference type="HOGENOM" id="CLU_073288_0_0_9"/>
<dbReference type="CDD" id="cd16386">
    <property type="entry name" value="TcpC_N"/>
    <property type="match status" value="1"/>
</dbReference>
<sequence>MNLKKIKKKEKKEKTPKVKTFSQKKANRVVLIGASVLLVMSGVGALRANVMASNVDNLYSKVDTLSEQSKKNKVDREELDYSALSFYVENFAKEYLNYNSKASDEAKKARIDRLSKYLSLDVKDVDETENLQGNVLRTFKNTSLSRIEKMEDCYLVYLNVSYEWEKDKKTENVTQNMVLPIRVKDNLFSIVGRPYFVASSLPQGKTVPLKQTENSVDVDGKEKQSVEKFLKMFFTKYSVGNKQELMLLMKNPTTTAGQDSFVSIDSGDMKFFDTKQKDVTGVQVSVTFSDKTTKLTHTEDFSLWLSKTENSYFINTMKHYFTEKEGND</sequence>
<evidence type="ECO:0008006" key="3">
    <source>
        <dbReference type="Google" id="ProtNLM"/>
    </source>
</evidence>
<dbReference type="EMBL" id="AEBR01000067">
    <property type="protein sequence ID" value="EFM82295.1"/>
    <property type="molecule type" value="Genomic_DNA"/>
</dbReference>
<dbReference type="Pfam" id="PF12642">
    <property type="entry name" value="TpcC"/>
    <property type="match status" value="1"/>
</dbReference>
<dbReference type="Proteomes" id="UP000004846">
    <property type="component" value="Unassembled WGS sequence"/>
</dbReference>
<dbReference type="CDD" id="cd16428">
    <property type="entry name" value="TcpC_C"/>
    <property type="match status" value="1"/>
</dbReference>
<gene>
    <name evidence="1" type="ORF">HMPREF9498_02022</name>
</gene>
<proteinExistence type="predicted"/>
<accession>A0A125W4K6</accession>
<evidence type="ECO:0000313" key="1">
    <source>
        <dbReference type="EMBL" id="EFM82295.1"/>
    </source>
</evidence>
<reference evidence="1 2" key="1">
    <citation type="submission" date="2010-07" db="EMBL/GenBank/DDBJ databases">
        <authorList>
            <person name="Sid Ahmed O."/>
        </authorList>
    </citation>
    <scope>NUCLEOTIDE SEQUENCE [LARGE SCALE GENOMIC DNA]</scope>
    <source>
        <strain evidence="1 2">TX4248</strain>
    </source>
</reference>
<dbReference type="RefSeq" id="WP_002402328.1">
    <property type="nucleotide sequence ID" value="NZ_GL454464.1"/>
</dbReference>